<gene>
    <name evidence="1" type="ORF">ZIOFF_033710</name>
</gene>
<comment type="caution">
    <text evidence="1">The sequence shown here is derived from an EMBL/GenBank/DDBJ whole genome shotgun (WGS) entry which is preliminary data.</text>
</comment>
<evidence type="ECO:0000313" key="2">
    <source>
        <dbReference type="Proteomes" id="UP000734854"/>
    </source>
</evidence>
<reference evidence="1 2" key="1">
    <citation type="submission" date="2020-08" db="EMBL/GenBank/DDBJ databases">
        <title>Plant Genome Project.</title>
        <authorList>
            <person name="Zhang R.-G."/>
        </authorList>
    </citation>
    <scope>NUCLEOTIDE SEQUENCE [LARGE SCALE GENOMIC DNA]</scope>
    <source>
        <tissue evidence="1">Rhizome</tissue>
    </source>
</reference>
<dbReference type="EMBL" id="JACMSC010000009">
    <property type="protein sequence ID" value="KAG6508336.1"/>
    <property type="molecule type" value="Genomic_DNA"/>
</dbReference>
<name>A0A8J5GKN9_ZINOF</name>
<keyword evidence="2" id="KW-1185">Reference proteome</keyword>
<dbReference type="PANTHER" id="PTHR33181">
    <property type="entry name" value="OS01G0778500 PROTEIN"/>
    <property type="match status" value="1"/>
</dbReference>
<dbReference type="PANTHER" id="PTHR33181:SF59">
    <property type="entry name" value="OVATE FAMILY PROTEIN"/>
    <property type="match status" value="1"/>
</dbReference>
<dbReference type="Proteomes" id="UP000734854">
    <property type="component" value="Unassembled WGS sequence"/>
</dbReference>
<organism evidence="1 2">
    <name type="scientific">Zingiber officinale</name>
    <name type="common">Ginger</name>
    <name type="synonym">Amomum zingiber</name>
    <dbReference type="NCBI Taxonomy" id="94328"/>
    <lineage>
        <taxon>Eukaryota</taxon>
        <taxon>Viridiplantae</taxon>
        <taxon>Streptophyta</taxon>
        <taxon>Embryophyta</taxon>
        <taxon>Tracheophyta</taxon>
        <taxon>Spermatophyta</taxon>
        <taxon>Magnoliopsida</taxon>
        <taxon>Liliopsida</taxon>
        <taxon>Zingiberales</taxon>
        <taxon>Zingiberaceae</taxon>
        <taxon>Zingiber</taxon>
    </lineage>
</organism>
<proteinExistence type="predicted"/>
<protein>
    <submittedName>
        <fullName evidence="1">Uncharacterized protein</fullName>
    </submittedName>
</protein>
<sequence>MLYGLPGIFWCQENMRHVIDGVLALISSNQKTTILNLSMFPQCLERDKLAEIRAMGGSWVRIITSPFRKAYTIISSPRDKKSQAGDGRSGPLELQGEVMACAYEDVRVMWSMLDKTRRAGEHVAAAS</sequence>
<accession>A0A8J5GKN9</accession>
<dbReference type="AlphaFoldDB" id="A0A8J5GKN9"/>
<evidence type="ECO:0000313" key="1">
    <source>
        <dbReference type="EMBL" id="KAG6508336.1"/>
    </source>
</evidence>